<keyword evidence="4" id="KW-1185">Reference proteome</keyword>
<dbReference type="InterPro" id="IPR036259">
    <property type="entry name" value="MFS_trans_sf"/>
</dbReference>
<dbReference type="SUPFAM" id="SSF103473">
    <property type="entry name" value="MFS general substrate transporter"/>
    <property type="match status" value="1"/>
</dbReference>
<feature type="compositionally biased region" description="Basic and acidic residues" evidence="1">
    <location>
        <begin position="231"/>
        <end position="250"/>
    </location>
</feature>
<evidence type="ECO:0008006" key="5">
    <source>
        <dbReference type="Google" id="ProtNLM"/>
    </source>
</evidence>
<feature type="transmembrane region" description="Helical" evidence="2">
    <location>
        <begin position="134"/>
        <end position="157"/>
    </location>
</feature>
<feature type="transmembrane region" description="Helical" evidence="2">
    <location>
        <begin position="520"/>
        <end position="540"/>
    </location>
</feature>
<evidence type="ECO:0000313" key="4">
    <source>
        <dbReference type="Proteomes" id="UP000792457"/>
    </source>
</evidence>
<proteinExistence type="predicted"/>
<protein>
    <recommendedName>
        <fullName evidence="5">Monocarboxylate transporter</fullName>
    </recommendedName>
</protein>
<name>A0A8K0P3F6_LADFU</name>
<dbReference type="PANTHER" id="PTHR11360:SF237">
    <property type="entry name" value="MONOCARBOXYLATE TRANSPORTER 12-B-LIKE PROTEIN"/>
    <property type="match status" value="1"/>
</dbReference>
<feature type="transmembrane region" description="Helical" evidence="2">
    <location>
        <begin position="196"/>
        <end position="217"/>
    </location>
</feature>
<sequence>MPSETTVNGKMSAKKAEEGAAKGGGQGAAAQKMIPPDGGWGWVVVFSFAVNYLIAVPMMQSFGLIFKDTFKRNDMSATDSATVLNINSALTFGLGLANGPLLRAYSYRRLAVVGSFLIFIGITATAFAKSLTHIIITYSVITACGFCFSAASFSLALNSFFRKKRSRAMSFAMTAAGLGPVIMPPVISYLLKEYAVQGTVMIMGALTLHSVAASLLLQPVRWHLKPAPPEDPEKKKLKEEKTQEEKGESAHTKMIVPVKRQRTLTTSSVEHDLDSQSIYGFDSPLVNSNYPERDYQRTVSEYTGGHRRHRYSRGISVDSQGLMRWQKSMDTVNLASSWTIFDDRWDYVPVDRDPEKSDNNNTENQKKKHFVKRALEFLTKFFYLELLKDPIYVNIMLGKSVAIFAEVNFSLLTPFILNDFGFTTEEVAMVMSLTAGVDITFRFLVPLVTERFHFHPRSMYLFSLTLLISSRTLLTFFNSISAVMGIASFLGLAKGIRTVYMSLVLPTYVPIEKLAGASGIQMLVNGIIFAALGPLMGTFAKRPKWELRHLHLFYQRNDLSHCSRLDAGEDLLRKCRIQIPPLVTSQLQLRSVVFDAARLFIADFIRRLSIYFSETHN</sequence>
<feature type="transmembrane region" description="Helical" evidence="2">
    <location>
        <begin position="110"/>
        <end position="128"/>
    </location>
</feature>
<evidence type="ECO:0000256" key="2">
    <source>
        <dbReference type="SAM" id="Phobius"/>
    </source>
</evidence>
<feature type="region of interest" description="Disordered" evidence="1">
    <location>
        <begin position="226"/>
        <end position="250"/>
    </location>
</feature>
<dbReference type="EMBL" id="KZ308605">
    <property type="protein sequence ID" value="KAG8232236.1"/>
    <property type="molecule type" value="Genomic_DNA"/>
</dbReference>
<keyword evidence="2" id="KW-1133">Transmembrane helix</keyword>
<feature type="transmembrane region" description="Helical" evidence="2">
    <location>
        <begin position="169"/>
        <end position="190"/>
    </location>
</feature>
<organism evidence="3 4">
    <name type="scientific">Ladona fulva</name>
    <name type="common">Scarce chaser dragonfly</name>
    <name type="synonym">Libellula fulva</name>
    <dbReference type="NCBI Taxonomy" id="123851"/>
    <lineage>
        <taxon>Eukaryota</taxon>
        <taxon>Metazoa</taxon>
        <taxon>Ecdysozoa</taxon>
        <taxon>Arthropoda</taxon>
        <taxon>Hexapoda</taxon>
        <taxon>Insecta</taxon>
        <taxon>Pterygota</taxon>
        <taxon>Palaeoptera</taxon>
        <taxon>Odonata</taxon>
        <taxon>Epiprocta</taxon>
        <taxon>Anisoptera</taxon>
        <taxon>Libelluloidea</taxon>
        <taxon>Libellulidae</taxon>
        <taxon>Ladona</taxon>
    </lineage>
</organism>
<dbReference type="InterPro" id="IPR011701">
    <property type="entry name" value="MFS"/>
</dbReference>
<feature type="transmembrane region" description="Helical" evidence="2">
    <location>
        <begin position="391"/>
        <end position="417"/>
    </location>
</feature>
<dbReference type="AlphaFoldDB" id="A0A8K0P3F6"/>
<dbReference type="InterPro" id="IPR050327">
    <property type="entry name" value="Proton-linked_MCT"/>
</dbReference>
<dbReference type="Pfam" id="PF07690">
    <property type="entry name" value="MFS_1"/>
    <property type="match status" value="2"/>
</dbReference>
<evidence type="ECO:0000256" key="1">
    <source>
        <dbReference type="SAM" id="MobiDB-lite"/>
    </source>
</evidence>
<accession>A0A8K0P3F6</accession>
<keyword evidence="2" id="KW-0812">Transmembrane</keyword>
<reference evidence="3" key="2">
    <citation type="submission" date="2017-10" db="EMBL/GenBank/DDBJ databases">
        <title>Ladona fulva Genome sequencing and assembly.</title>
        <authorList>
            <person name="Murali S."/>
            <person name="Richards S."/>
            <person name="Bandaranaike D."/>
            <person name="Bellair M."/>
            <person name="Blankenburg K."/>
            <person name="Chao H."/>
            <person name="Dinh H."/>
            <person name="Doddapaneni H."/>
            <person name="Dugan-Rocha S."/>
            <person name="Elkadiri S."/>
            <person name="Gnanaolivu R."/>
            <person name="Hernandez B."/>
            <person name="Skinner E."/>
            <person name="Javaid M."/>
            <person name="Lee S."/>
            <person name="Li M."/>
            <person name="Ming W."/>
            <person name="Munidasa M."/>
            <person name="Muniz J."/>
            <person name="Nguyen L."/>
            <person name="Hughes D."/>
            <person name="Osuji N."/>
            <person name="Pu L.-L."/>
            <person name="Puazo M."/>
            <person name="Qu C."/>
            <person name="Quiroz J."/>
            <person name="Raj R."/>
            <person name="Weissenberger G."/>
            <person name="Xin Y."/>
            <person name="Zou X."/>
            <person name="Han Y."/>
            <person name="Worley K."/>
            <person name="Muzny D."/>
            <person name="Gibbs R."/>
        </authorList>
    </citation>
    <scope>NUCLEOTIDE SEQUENCE</scope>
    <source>
        <strain evidence="3">Sampled in the wild</strain>
    </source>
</reference>
<evidence type="ECO:0000313" key="3">
    <source>
        <dbReference type="EMBL" id="KAG8232236.1"/>
    </source>
</evidence>
<dbReference type="PANTHER" id="PTHR11360">
    <property type="entry name" value="MONOCARBOXYLATE TRANSPORTER"/>
    <property type="match status" value="1"/>
</dbReference>
<feature type="transmembrane region" description="Helical" evidence="2">
    <location>
        <begin position="429"/>
        <end position="448"/>
    </location>
</feature>
<dbReference type="OrthoDB" id="410267at2759"/>
<gene>
    <name evidence="3" type="ORF">J437_LFUL011789</name>
</gene>
<comment type="caution">
    <text evidence="3">The sequence shown here is derived from an EMBL/GenBank/DDBJ whole genome shotgun (WGS) entry which is preliminary data.</text>
</comment>
<dbReference type="GO" id="GO:0008028">
    <property type="term" value="F:monocarboxylic acid transmembrane transporter activity"/>
    <property type="evidence" value="ECO:0007669"/>
    <property type="project" value="TreeGrafter"/>
</dbReference>
<reference evidence="3" key="1">
    <citation type="submission" date="2013-04" db="EMBL/GenBank/DDBJ databases">
        <authorList>
            <person name="Qu J."/>
            <person name="Murali S.C."/>
            <person name="Bandaranaike D."/>
            <person name="Bellair M."/>
            <person name="Blankenburg K."/>
            <person name="Chao H."/>
            <person name="Dinh H."/>
            <person name="Doddapaneni H."/>
            <person name="Downs B."/>
            <person name="Dugan-Rocha S."/>
            <person name="Elkadiri S."/>
            <person name="Gnanaolivu R.D."/>
            <person name="Hernandez B."/>
            <person name="Javaid M."/>
            <person name="Jayaseelan J.C."/>
            <person name="Lee S."/>
            <person name="Li M."/>
            <person name="Ming W."/>
            <person name="Munidasa M."/>
            <person name="Muniz J."/>
            <person name="Nguyen L."/>
            <person name="Ongeri F."/>
            <person name="Osuji N."/>
            <person name="Pu L.-L."/>
            <person name="Puazo M."/>
            <person name="Qu C."/>
            <person name="Quiroz J."/>
            <person name="Raj R."/>
            <person name="Weissenberger G."/>
            <person name="Xin Y."/>
            <person name="Zou X."/>
            <person name="Han Y."/>
            <person name="Richards S."/>
            <person name="Worley K."/>
            <person name="Muzny D."/>
            <person name="Gibbs R."/>
        </authorList>
    </citation>
    <scope>NUCLEOTIDE SEQUENCE</scope>
    <source>
        <strain evidence="3">Sampled in the wild</strain>
    </source>
</reference>
<feature type="transmembrane region" description="Helical" evidence="2">
    <location>
        <begin position="40"/>
        <end position="66"/>
    </location>
</feature>
<dbReference type="Proteomes" id="UP000792457">
    <property type="component" value="Unassembled WGS sequence"/>
</dbReference>
<feature type="transmembrane region" description="Helical" evidence="2">
    <location>
        <begin position="460"/>
        <end position="493"/>
    </location>
</feature>
<feature type="region of interest" description="Disordered" evidence="1">
    <location>
        <begin position="1"/>
        <end position="28"/>
    </location>
</feature>
<dbReference type="Gene3D" id="1.20.1250.20">
    <property type="entry name" value="MFS general substrate transporter like domains"/>
    <property type="match status" value="2"/>
</dbReference>
<keyword evidence="2" id="KW-0472">Membrane</keyword>